<dbReference type="EMBL" id="LRFC01000038">
    <property type="protein sequence ID" value="KZE63891.1"/>
    <property type="molecule type" value="Genomic_DNA"/>
</dbReference>
<keyword evidence="2" id="KW-1185">Reference proteome</keyword>
<name>A0A168CQY0_9BACL</name>
<dbReference type="RefSeq" id="WP_066244724.1">
    <property type="nucleotide sequence ID" value="NZ_LRFC01000038.1"/>
</dbReference>
<comment type="caution">
    <text evidence="1">The sequence shown here is derived from an EMBL/GenBank/DDBJ whole genome shotgun (WGS) entry which is preliminary data.</text>
</comment>
<dbReference type="AlphaFoldDB" id="A0A168CQY0"/>
<sequence>MKKTIRLIKCGENKQIYSNDLPSVFELLKTGTEKGMIEEFQHTANIRAYRRKDALIGSTILSYDLQKKELIFFDAYQFQIFCKEFGVKITHFI</sequence>
<evidence type="ECO:0000313" key="1">
    <source>
        <dbReference type="EMBL" id="KZE63891.1"/>
    </source>
</evidence>
<accession>A0A168CQY0</accession>
<protein>
    <submittedName>
        <fullName evidence="1">Uncharacterized protein</fullName>
    </submittedName>
</protein>
<gene>
    <name evidence="1" type="ORF">AWM68_12315</name>
</gene>
<dbReference type="Proteomes" id="UP000076567">
    <property type="component" value="Unassembled WGS sequence"/>
</dbReference>
<proteinExistence type="predicted"/>
<organism evidence="1 2">
    <name type="scientific">Fictibacillus phosphorivorans</name>
    <dbReference type="NCBI Taxonomy" id="1221500"/>
    <lineage>
        <taxon>Bacteria</taxon>
        <taxon>Bacillati</taxon>
        <taxon>Bacillota</taxon>
        <taxon>Bacilli</taxon>
        <taxon>Bacillales</taxon>
        <taxon>Fictibacillaceae</taxon>
        <taxon>Fictibacillus</taxon>
    </lineage>
</organism>
<evidence type="ECO:0000313" key="2">
    <source>
        <dbReference type="Proteomes" id="UP000076567"/>
    </source>
</evidence>
<dbReference type="OrthoDB" id="2967758at2"/>
<reference evidence="2" key="1">
    <citation type="submission" date="2016-01" db="EMBL/GenBank/DDBJ databases">
        <title>Draft genome of Chromobacterium sp. F49.</title>
        <authorList>
            <person name="Hong K.W."/>
        </authorList>
    </citation>
    <scope>NUCLEOTIDE SEQUENCE [LARGE SCALE GENOMIC DNA]</scope>
    <source>
        <strain evidence="2">P7IIIA</strain>
    </source>
</reference>